<name>A0A2Z6B013_9BACT</name>
<evidence type="ECO:0000256" key="2">
    <source>
        <dbReference type="ARBA" id="ARBA00022741"/>
    </source>
</evidence>
<proteinExistence type="predicted"/>
<reference evidence="5 6" key="1">
    <citation type="journal article" date="2018" name="Sci. Adv.">
        <title>Multi-heme cytochromes provide a pathway for survival in energy-limited environments.</title>
        <authorList>
            <person name="Deng X."/>
            <person name="Dohmae N."/>
            <person name="Nealson K.H."/>
            <person name="Hashimoto K."/>
            <person name="Okamoto A."/>
        </authorList>
    </citation>
    <scope>NUCLEOTIDE SEQUENCE [LARGE SCALE GENOMIC DNA]</scope>
    <source>
        <strain evidence="5 6">IS5</strain>
    </source>
</reference>
<keyword evidence="2" id="KW-0547">Nucleotide-binding</keyword>
<keyword evidence="3" id="KW-0067">ATP-binding</keyword>
<dbReference type="SUPFAM" id="SSF52540">
    <property type="entry name" value="P-loop containing nucleoside triphosphate hydrolases"/>
    <property type="match status" value="1"/>
</dbReference>
<dbReference type="KEGG" id="dfl:DFE_2108"/>
<evidence type="ECO:0000313" key="6">
    <source>
        <dbReference type="Proteomes" id="UP000269883"/>
    </source>
</evidence>
<dbReference type="GO" id="GO:0005524">
    <property type="term" value="F:ATP binding"/>
    <property type="evidence" value="ECO:0007669"/>
    <property type="project" value="UniProtKB-KW"/>
</dbReference>
<dbReference type="InterPro" id="IPR003593">
    <property type="entry name" value="AAA+_ATPase"/>
</dbReference>
<dbReference type="CDD" id="cd03261">
    <property type="entry name" value="ABC_Org_Solvent_Resistant"/>
    <property type="match status" value="1"/>
</dbReference>
<organism evidence="5 6">
    <name type="scientific">Desulfovibrio ferrophilus</name>
    <dbReference type="NCBI Taxonomy" id="241368"/>
    <lineage>
        <taxon>Bacteria</taxon>
        <taxon>Pseudomonadati</taxon>
        <taxon>Thermodesulfobacteriota</taxon>
        <taxon>Desulfovibrionia</taxon>
        <taxon>Desulfovibrionales</taxon>
        <taxon>Desulfovibrionaceae</taxon>
        <taxon>Desulfovibrio</taxon>
    </lineage>
</organism>
<dbReference type="PANTHER" id="PTHR43023:SF6">
    <property type="entry name" value="INTERMEMBRANE PHOSPHOLIPID TRANSPORT SYSTEM ATP-BINDING PROTEIN MLAF"/>
    <property type="match status" value="1"/>
</dbReference>
<sequence>MEPIIELKNIRKRFGDHEVLKGLELAIRPGTVSVIIGGSGGGKSVLLKHVIGLLKPDEGQVFVDGQDTVPLSERELTEIRKKFGVLFQEAALFDSMNVEENVAFPLVEHTKLSAAEIQRVVAEKLASVGLSGQGPKMPSELSGGMRKRVGLARAVALDPKIVLFDEPTSGLDPVMGANINDLILRTRDEFGATCVVISHDIQATFAIADEIFMLYDGKIIASGTPESIKDSQDPVVQQFIQGKAEGPIQIA</sequence>
<dbReference type="PROSITE" id="PS50893">
    <property type="entry name" value="ABC_TRANSPORTER_2"/>
    <property type="match status" value="1"/>
</dbReference>
<evidence type="ECO:0000259" key="4">
    <source>
        <dbReference type="PROSITE" id="PS50893"/>
    </source>
</evidence>
<accession>A0A2Z6B013</accession>
<dbReference type="PROSITE" id="PS00211">
    <property type="entry name" value="ABC_TRANSPORTER_1"/>
    <property type="match status" value="1"/>
</dbReference>
<feature type="domain" description="ABC transporter" evidence="4">
    <location>
        <begin position="5"/>
        <end position="241"/>
    </location>
</feature>
<evidence type="ECO:0000256" key="3">
    <source>
        <dbReference type="ARBA" id="ARBA00022840"/>
    </source>
</evidence>
<dbReference type="OrthoDB" id="9809450at2"/>
<evidence type="ECO:0000313" key="5">
    <source>
        <dbReference type="EMBL" id="BBD08834.1"/>
    </source>
</evidence>
<dbReference type="Pfam" id="PF00005">
    <property type="entry name" value="ABC_tran"/>
    <property type="match status" value="1"/>
</dbReference>
<dbReference type="InterPro" id="IPR003439">
    <property type="entry name" value="ABC_transporter-like_ATP-bd"/>
</dbReference>
<dbReference type="InterPro" id="IPR017871">
    <property type="entry name" value="ABC_transporter-like_CS"/>
</dbReference>
<dbReference type="PANTHER" id="PTHR43023">
    <property type="entry name" value="PROTEIN TRIGALACTOSYLDIACYLGLYCEROL 3, CHLOROPLASTIC"/>
    <property type="match status" value="1"/>
</dbReference>
<keyword evidence="6" id="KW-1185">Reference proteome</keyword>
<keyword evidence="1" id="KW-0813">Transport</keyword>
<dbReference type="InterPro" id="IPR027417">
    <property type="entry name" value="P-loop_NTPase"/>
</dbReference>
<dbReference type="RefSeq" id="WP_126379267.1">
    <property type="nucleotide sequence ID" value="NZ_AP017378.1"/>
</dbReference>
<dbReference type="SMART" id="SM00382">
    <property type="entry name" value="AAA"/>
    <property type="match status" value="1"/>
</dbReference>
<dbReference type="Proteomes" id="UP000269883">
    <property type="component" value="Chromosome"/>
</dbReference>
<gene>
    <name evidence="5" type="ORF">DFE_2108</name>
</gene>
<dbReference type="GO" id="GO:0016887">
    <property type="term" value="F:ATP hydrolysis activity"/>
    <property type="evidence" value="ECO:0007669"/>
    <property type="project" value="InterPro"/>
</dbReference>
<dbReference type="Gene3D" id="3.40.50.300">
    <property type="entry name" value="P-loop containing nucleotide triphosphate hydrolases"/>
    <property type="match status" value="1"/>
</dbReference>
<evidence type="ECO:0000256" key="1">
    <source>
        <dbReference type="ARBA" id="ARBA00022448"/>
    </source>
</evidence>
<protein>
    <submittedName>
        <fullName evidence="5">ABC transporter</fullName>
    </submittedName>
</protein>
<dbReference type="AlphaFoldDB" id="A0A2Z6B013"/>
<dbReference type="EMBL" id="AP017378">
    <property type="protein sequence ID" value="BBD08834.1"/>
    <property type="molecule type" value="Genomic_DNA"/>
</dbReference>